<evidence type="ECO:0000313" key="1">
    <source>
        <dbReference type="EMBL" id="CAD8133181.1"/>
    </source>
</evidence>
<proteinExistence type="predicted"/>
<dbReference type="AlphaFoldDB" id="A0A8S1RW10"/>
<name>A0A8S1RW10_PAROT</name>
<dbReference type="Proteomes" id="UP000683925">
    <property type="component" value="Unassembled WGS sequence"/>
</dbReference>
<evidence type="ECO:0000313" key="2">
    <source>
        <dbReference type="Proteomes" id="UP000683925"/>
    </source>
</evidence>
<reference evidence="1" key="1">
    <citation type="submission" date="2021-01" db="EMBL/GenBank/DDBJ databases">
        <authorList>
            <consortium name="Genoscope - CEA"/>
            <person name="William W."/>
        </authorList>
    </citation>
    <scope>NUCLEOTIDE SEQUENCE</scope>
</reference>
<dbReference type="OrthoDB" id="10304593at2759"/>
<dbReference type="EMBL" id="CAJJDP010000003">
    <property type="protein sequence ID" value="CAD8133181.1"/>
    <property type="molecule type" value="Genomic_DNA"/>
</dbReference>
<gene>
    <name evidence="1" type="ORF">POCTA_138.1.T0040327</name>
</gene>
<dbReference type="OMA" id="YQSTVSC"/>
<protein>
    <submittedName>
        <fullName evidence="1">Uncharacterized protein</fullName>
    </submittedName>
</protein>
<organism evidence="1 2">
    <name type="scientific">Paramecium octaurelia</name>
    <dbReference type="NCBI Taxonomy" id="43137"/>
    <lineage>
        <taxon>Eukaryota</taxon>
        <taxon>Sar</taxon>
        <taxon>Alveolata</taxon>
        <taxon>Ciliophora</taxon>
        <taxon>Intramacronucleata</taxon>
        <taxon>Oligohymenophorea</taxon>
        <taxon>Peniculida</taxon>
        <taxon>Parameciidae</taxon>
        <taxon>Paramecium</taxon>
    </lineage>
</organism>
<comment type="caution">
    <text evidence="1">The sequence shown here is derived from an EMBL/GenBank/DDBJ whole genome shotgun (WGS) entry which is preliminary data.</text>
</comment>
<sequence>MLVNQQSKVNKENQNPLLIVNQQEQLKLKGILPKNHFNQEITNRYQSTVSCYQQSLTKCPSSTSLQEQIERIVEKLKQKQQKETVQHNVDLNKYSIDEMIDILKNDRLLHIRSLQLQPSSNKDRQNSPKTVFPPLQLKQNFQSFETTKSSENETTTHKFSLKPQFNQLPKPKPIQKKESKDIIKPPEETRKKRTISLVIDPPPKKLTKKDRIQMALQNTHRIIQLCSQFNINNITNEELHQLIKTEGFKLQFEYLVQFSNNNDLDCRAQLQNFMNSQIKKYKDLRNAELEHQLQKENFNNALEVCLTKLKSKF</sequence>
<accession>A0A8S1RW10</accession>
<keyword evidence="2" id="KW-1185">Reference proteome</keyword>